<dbReference type="PANTHER" id="PTHR43250:SF2">
    <property type="entry name" value="EXODEOXYRIBONUCLEASE III"/>
    <property type="match status" value="1"/>
</dbReference>
<dbReference type="InterPro" id="IPR037493">
    <property type="entry name" value="ExoIII-like"/>
</dbReference>
<dbReference type="GO" id="GO:0008311">
    <property type="term" value="F:double-stranded DNA 3'-5' DNA exonuclease activity"/>
    <property type="evidence" value="ECO:0007669"/>
    <property type="project" value="InterPro"/>
</dbReference>
<comment type="similarity">
    <text evidence="2">Belongs to the DNA repair enzymes AP/ExoA family.</text>
</comment>
<evidence type="ECO:0000313" key="7">
    <source>
        <dbReference type="EMBL" id="ETJ40447.1"/>
    </source>
</evidence>
<evidence type="ECO:0000256" key="1">
    <source>
        <dbReference type="ARBA" id="ARBA00001946"/>
    </source>
</evidence>
<evidence type="ECO:0000259" key="6">
    <source>
        <dbReference type="Pfam" id="PF03372"/>
    </source>
</evidence>
<reference evidence="7" key="1">
    <citation type="submission" date="2013-12" db="EMBL/GenBank/DDBJ databases">
        <title>A Varibaculum cambriense genome reconstructed from a premature infant gut community with otherwise low bacterial novelty that shifts toward anaerobic metabolism during the third week of life.</title>
        <authorList>
            <person name="Brown C.T."/>
            <person name="Sharon I."/>
            <person name="Thomas B.C."/>
            <person name="Castelle C.J."/>
            <person name="Morowitz M.J."/>
            <person name="Banfield J.F."/>
        </authorList>
    </citation>
    <scope>NUCLEOTIDE SEQUENCE</scope>
</reference>
<protein>
    <submittedName>
        <fullName evidence="7">Exodeoxyribonuclease III</fullName>
    </submittedName>
</protein>
<keyword evidence="3" id="KW-0479">Metal-binding</keyword>
<dbReference type="NCBIfam" id="TIGR00633">
    <property type="entry name" value="xth"/>
    <property type="match status" value="1"/>
</dbReference>
<dbReference type="InterPro" id="IPR004808">
    <property type="entry name" value="AP_endonuc_1"/>
</dbReference>
<proteinExistence type="inferred from homology"/>
<feature type="non-terminal residue" evidence="7">
    <location>
        <position position="1"/>
    </location>
</feature>
<dbReference type="InterPro" id="IPR036691">
    <property type="entry name" value="Endo/exonu/phosph_ase_sf"/>
</dbReference>
<gene>
    <name evidence="7" type="ORF">Q604_UNBC05656G0001</name>
</gene>
<evidence type="ECO:0000256" key="2">
    <source>
        <dbReference type="ARBA" id="ARBA00007092"/>
    </source>
</evidence>
<dbReference type="Gene3D" id="3.60.10.10">
    <property type="entry name" value="Endonuclease/exonuclease/phosphatase"/>
    <property type="match status" value="1"/>
</dbReference>
<evidence type="ECO:0000256" key="5">
    <source>
        <dbReference type="ARBA" id="ARBA00022842"/>
    </source>
</evidence>
<dbReference type="InterPro" id="IPR005135">
    <property type="entry name" value="Endo/exonuclease/phosphatase"/>
</dbReference>
<accession>W1YD83</accession>
<comment type="cofactor">
    <cofactor evidence="1">
        <name>Mg(2+)</name>
        <dbReference type="ChEBI" id="CHEBI:18420"/>
    </cofactor>
</comment>
<dbReference type="PANTHER" id="PTHR43250">
    <property type="entry name" value="EXODEOXYRIBONUCLEASE III"/>
    <property type="match status" value="1"/>
</dbReference>
<feature type="non-terminal residue" evidence="7">
    <location>
        <position position="108"/>
    </location>
</feature>
<dbReference type="SUPFAM" id="SSF56219">
    <property type="entry name" value="DNase I-like"/>
    <property type="match status" value="1"/>
</dbReference>
<dbReference type="Pfam" id="PF03372">
    <property type="entry name" value="Exo_endo_phos"/>
    <property type="match status" value="1"/>
</dbReference>
<evidence type="ECO:0000256" key="3">
    <source>
        <dbReference type="ARBA" id="ARBA00022723"/>
    </source>
</evidence>
<dbReference type="EMBL" id="AZMM01005656">
    <property type="protein sequence ID" value="ETJ40447.1"/>
    <property type="molecule type" value="Genomic_DNA"/>
</dbReference>
<sequence>VALLTKETPIAVRRGFPGDDEEAQRRIIMAEIPSLLGNVTVINGYFPQGESRDHPIKFPAKAQFYQNLQNYLETELKRDNPVLIMGDMNISPTDLDIGIGEENRKRWL</sequence>
<dbReference type="GO" id="GO:0046872">
    <property type="term" value="F:metal ion binding"/>
    <property type="evidence" value="ECO:0007669"/>
    <property type="project" value="UniProtKB-KW"/>
</dbReference>
<keyword evidence="4" id="KW-0378">Hydrolase</keyword>
<name>W1YD83_9ZZZZ</name>
<dbReference type="GO" id="GO:0006281">
    <property type="term" value="P:DNA repair"/>
    <property type="evidence" value="ECO:0007669"/>
    <property type="project" value="InterPro"/>
</dbReference>
<keyword evidence="5" id="KW-0460">Magnesium</keyword>
<dbReference type="AlphaFoldDB" id="W1YD83"/>
<feature type="domain" description="Endonuclease/exonuclease/phosphatase" evidence="6">
    <location>
        <begin position="1"/>
        <end position="105"/>
    </location>
</feature>
<evidence type="ECO:0000256" key="4">
    <source>
        <dbReference type="ARBA" id="ARBA00022801"/>
    </source>
</evidence>
<comment type="caution">
    <text evidence="7">The sequence shown here is derived from an EMBL/GenBank/DDBJ whole genome shotgun (WGS) entry which is preliminary data.</text>
</comment>
<organism evidence="7">
    <name type="scientific">human gut metagenome</name>
    <dbReference type="NCBI Taxonomy" id="408170"/>
    <lineage>
        <taxon>unclassified sequences</taxon>
        <taxon>metagenomes</taxon>
        <taxon>organismal metagenomes</taxon>
    </lineage>
</organism>